<evidence type="ECO:0000313" key="2">
    <source>
        <dbReference type="Proteomes" id="UP000271241"/>
    </source>
</evidence>
<sequence length="274" mass="29574">MSNASALSSPPPGAEVMRTLAALLAQCDAYAAVHQRALAYLNAAANVAAQRRAALDALAAATATPAVQDAQSRQPRAQLDPTLPCGPEHANTDLGPGGCRALSDADLRMLIACQTAELEKAAAGFWQVWRQQSDQVRAMRQTCATAVAWPDAASDDALVGIVSVHPMQAQGWIQRVVDGYMRAYRWQRATLLPAKLNSDDKGVHTAAAPREAQVPSASKANLAEAEVHLDWEQADTLQHYAAQWAAQPWLDLSLEERIQDCVRIYRLWCASETA</sequence>
<dbReference type="EMBL" id="KZ992499">
    <property type="protein sequence ID" value="RKP09639.1"/>
    <property type="molecule type" value="Genomic_DNA"/>
</dbReference>
<dbReference type="OrthoDB" id="10572859at2759"/>
<proteinExistence type="predicted"/>
<accession>A0A4V1IX31</accession>
<name>A0A4V1IX31_9FUNG</name>
<protein>
    <submittedName>
        <fullName evidence="1">Uncharacterized protein</fullName>
    </submittedName>
</protein>
<gene>
    <name evidence="1" type="ORF">THASP1DRAFT_22558</name>
</gene>
<dbReference type="AlphaFoldDB" id="A0A4V1IX31"/>
<organism evidence="1 2">
    <name type="scientific">Thamnocephalis sphaerospora</name>
    <dbReference type="NCBI Taxonomy" id="78915"/>
    <lineage>
        <taxon>Eukaryota</taxon>
        <taxon>Fungi</taxon>
        <taxon>Fungi incertae sedis</taxon>
        <taxon>Zoopagomycota</taxon>
        <taxon>Zoopagomycotina</taxon>
        <taxon>Zoopagomycetes</taxon>
        <taxon>Zoopagales</taxon>
        <taxon>Sigmoideomycetaceae</taxon>
        <taxon>Thamnocephalis</taxon>
    </lineage>
</organism>
<evidence type="ECO:0000313" key="1">
    <source>
        <dbReference type="EMBL" id="RKP09639.1"/>
    </source>
</evidence>
<dbReference type="Proteomes" id="UP000271241">
    <property type="component" value="Unassembled WGS sequence"/>
</dbReference>
<reference evidence="2" key="1">
    <citation type="journal article" date="2018" name="Nat. Microbiol.">
        <title>Leveraging single-cell genomics to expand the fungal tree of life.</title>
        <authorList>
            <person name="Ahrendt S.R."/>
            <person name="Quandt C.A."/>
            <person name="Ciobanu D."/>
            <person name="Clum A."/>
            <person name="Salamov A."/>
            <person name="Andreopoulos B."/>
            <person name="Cheng J.F."/>
            <person name="Woyke T."/>
            <person name="Pelin A."/>
            <person name="Henrissat B."/>
            <person name="Reynolds N.K."/>
            <person name="Benny G.L."/>
            <person name="Smith M.E."/>
            <person name="James T.Y."/>
            <person name="Grigoriev I.V."/>
        </authorList>
    </citation>
    <scope>NUCLEOTIDE SEQUENCE [LARGE SCALE GENOMIC DNA]</scope>
    <source>
        <strain evidence="2">RSA 1356</strain>
    </source>
</reference>
<keyword evidence="2" id="KW-1185">Reference proteome</keyword>